<proteinExistence type="predicted"/>
<dbReference type="EMBL" id="BSSA01000001">
    <property type="protein sequence ID" value="GLW67880.1"/>
    <property type="molecule type" value="Genomic_DNA"/>
</dbReference>
<name>A0A9W6V0I9_9ACTN</name>
<sequence>MGDLWRSGGAGAVAGSGAEGRPAGPAARPPPEGSPSCGRRDRRGTGGVLPESVYRGGQLKDSRAAPKWRAAVVSWVWVSAAAKPARTRGAGSAVK</sequence>
<evidence type="ECO:0000256" key="1">
    <source>
        <dbReference type="SAM" id="MobiDB-lite"/>
    </source>
</evidence>
<feature type="compositionally biased region" description="Gly residues" evidence="1">
    <location>
        <begin position="8"/>
        <end position="18"/>
    </location>
</feature>
<gene>
    <name evidence="2" type="ORF">Kpho02_01790</name>
</gene>
<protein>
    <submittedName>
        <fullName evidence="2">Uncharacterized protein</fullName>
    </submittedName>
</protein>
<accession>A0A9W6V0I9</accession>
<dbReference type="AlphaFoldDB" id="A0A9W6V0I9"/>
<feature type="region of interest" description="Disordered" evidence="1">
    <location>
        <begin position="1"/>
        <end position="61"/>
    </location>
</feature>
<comment type="caution">
    <text evidence="2">The sequence shown here is derived from an EMBL/GenBank/DDBJ whole genome shotgun (WGS) entry which is preliminary data.</text>
</comment>
<evidence type="ECO:0000313" key="3">
    <source>
        <dbReference type="Proteomes" id="UP001165041"/>
    </source>
</evidence>
<organism evidence="2 3">
    <name type="scientific">Kitasatospora phosalacinea</name>
    <dbReference type="NCBI Taxonomy" id="2065"/>
    <lineage>
        <taxon>Bacteria</taxon>
        <taxon>Bacillati</taxon>
        <taxon>Actinomycetota</taxon>
        <taxon>Actinomycetes</taxon>
        <taxon>Kitasatosporales</taxon>
        <taxon>Streptomycetaceae</taxon>
        <taxon>Kitasatospora</taxon>
    </lineage>
</organism>
<evidence type="ECO:0000313" key="2">
    <source>
        <dbReference type="EMBL" id="GLW67880.1"/>
    </source>
</evidence>
<reference evidence="2" key="1">
    <citation type="submission" date="2023-02" db="EMBL/GenBank/DDBJ databases">
        <title>Kitasatospora phosalacinea NBRC 14627.</title>
        <authorList>
            <person name="Ichikawa N."/>
            <person name="Sato H."/>
            <person name="Tonouchi N."/>
        </authorList>
    </citation>
    <scope>NUCLEOTIDE SEQUENCE</scope>
    <source>
        <strain evidence="2">NBRC 14627</strain>
    </source>
</reference>
<dbReference type="Proteomes" id="UP001165041">
    <property type="component" value="Unassembled WGS sequence"/>
</dbReference>